<dbReference type="InterPro" id="IPR041664">
    <property type="entry name" value="AAA_16"/>
</dbReference>
<sequence length="957" mass="100532">MNRADGGGGERFVGRQAELGLLLAALEGTRAGTAAKIAVTGEMGIGRTSLLRRLTAGVRARGCPSLHFAYGGCAGETLAARVGRLGSAADGSVPADRGAPDPAGCSPGAQPADGLPGMREAVAAATRRNPLLITVDDGDLMDAEACSALTALLRSCSDLPVLLVMCYQDWRPAAAGSAFTELLMDSRFLRLQGLTVSDTSLLVRKATGVGPAPGVASACHRVCAGNPLLLTELLRGPGTRSRGALDPKAIDRAVLPATMSRLMRRLAHSGPHATEVVTAAAVTGGAASPHLLAHLCDLGLTDGLRAADQLLRMRFLADDGEKLLLRHPVLRNSVLAGMTRMARDATRLKAAAYLHRTHAPVEDIAAQLAASTVPFDRPWSTAVLREAGRLAVADHREKDALRHLEQALGTAVGAERDHVLVELTELRLRTDPSGGVDSAVTAVRDAAGTSARSRLLSRLGGVLYLRTPDDRGRGTATVPGRAAAALTAIAPVDAARGTAAWAPLHRTFVNEEGLPPALVAERAERLLTMGPPADRLRPAAAALALFNRCLVGVGPAAPAEEADRLLTHDDDVCVHPLAPLAALTVLLWHGRHDLAAHHAERHENCEHGRGHTLQQALLLSVRARISLAEGKLPDAADRFARCLEELSRFGTAPHNPVRLGVVGAFADVLLDTGDEPAARELLRDHLGAGPLPTGPQYVPVLLARSRLRLAAGDPAGASHDAEEAGKRVESAGIAAGALPWRSQASALMRELGRLPLARRWAEEQVALTARAGSDRDRGEALHVLGAALGGEEGAGRLREAVTLLEGCGARLQLARALFELGSLAAGGPRWEEAGRTLGRALPLAEQCGATPLALRIRDRLASLDGESPERVALRAASRLTTRERQVLVAALRGGTNTVLATDLHITRRTVEIHLTNAYRKLGIQGRTDFGTVFRVPGLWPLLQAGAVPRPLRAGRTG</sequence>
<dbReference type="Gene3D" id="1.25.40.10">
    <property type="entry name" value="Tetratricopeptide repeat domain"/>
    <property type="match status" value="1"/>
</dbReference>
<keyword evidence="2" id="KW-0067">ATP-binding</keyword>
<dbReference type="Proteomes" id="UP001291653">
    <property type="component" value="Unassembled WGS sequence"/>
</dbReference>
<reference evidence="5 6" key="1">
    <citation type="submission" date="2022-10" db="EMBL/GenBank/DDBJ databases">
        <title>Draft genome sequence of Streptomyces sp. YSPA8.</title>
        <authorList>
            <person name="Moriuchi R."/>
            <person name="Dohra H."/>
            <person name="Yamamura H."/>
            <person name="Kodani S."/>
        </authorList>
    </citation>
    <scope>NUCLEOTIDE SEQUENCE [LARGE SCALE GENOMIC DNA]</scope>
    <source>
        <strain evidence="5 6">YSPA8</strain>
    </source>
</reference>
<dbReference type="InterPro" id="IPR000792">
    <property type="entry name" value="Tscrpt_reg_LuxR_C"/>
</dbReference>
<evidence type="ECO:0000256" key="3">
    <source>
        <dbReference type="SAM" id="MobiDB-lite"/>
    </source>
</evidence>
<dbReference type="InterPro" id="IPR011990">
    <property type="entry name" value="TPR-like_helical_dom_sf"/>
</dbReference>
<dbReference type="InterPro" id="IPR027417">
    <property type="entry name" value="P-loop_NTPase"/>
</dbReference>
<dbReference type="Pfam" id="PF13191">
    <property type="entry name" value="AAA_16"/>
    <property type="match status" value="1"/>
</dbReference>
<dbReference type="PRINTS" id="PR00038">
    <property type="entry name" value="HTHLUXR"/>
</dbReference>
<evidence type="ECO:0000313" key="6">
    <source>
        <dbReference type="Proteomes" id="UP001291653"/>
    </source>
</evidence>
<accession>A0ABQ5P8J7</accession>
<feature type="region of interest" description="Disordered" evidence="3">
    <location>
        <begin position="90"/>
        <end position="113"/>
    </location>
</feature>
<dbReference type="SUPFAM" id="SSF52540">
    <property type="entry name" value="P-loop containing nucleoside triphosphate hydrolases"/>
    <property type="match status" value="1"/>
</dbReference>
<evidence type="ECO:0000256" key="2">
    <source>
        <dbReference type="ARBA" id="ARBA00022840"/>
    </source>
</evidence>
<dbReference type="InterPro" id="IPR036388">
    <property type="entry name" value="WH-like_DNA-bd_sf"/>
</dbReference>
<name>A0ABQ5P8J7_9ACTN</name>
<dbReference type="PANTHER" id="PTHR16305:SF35">
    <property type="entry name" value="TRANSCRIPTIONAL ACTIVATOR DOMAIN"/>
    <property type="match status" value="1"/>
</dbReference>
<evidence type="ECO:0000313" key="5">
    <source>
        <dbReference type="EMBL" id="GLF98813.1"/>
    </source>
</evidence>
<organism evidence="5 6">
    <name type="scientific">Streptomyces yaizuensis</name>
    <dbReference type="NCBI Taxonomy" id="2989713"/>
    <lineage>
        <taxon>Bacteria</taxon>
        <taxon>Bacillati</taxon>
        <taxon>Actinomycetota</taxon>
        <taxon>Actinomycetes</taxon>
        <taxon>Kitasatosporales</taxon>
        <taxon>Streptomycetaceae</taxon>
        <taxon>Streptomyces</taxon>
    </lineage>
</organism>
<dbReference type="InterPro" id="IPR016032">
    <property type="entry name" value="Sig_transdc_resp-reg_C-effctor"/>
</dbReference>
<feature type="domain" description="HTH luxR-type" evidence="4">
    <location>
        <begin position="872"/>
        <end position="937"/>
    </location>
</feature>
<dbReference type="PANTHER" id="PTHR16305">
    <property type="entry name" value="TESTICULAR SOLUBLE ADENYLYL CYCLASE"/>
    <property type="match status" value="1"/>
</dbReference>
<proteinExistence type="predicted"/>
<evidence type="ECO:0000256" key="1">
    <source>
        <dbReference type="ARBA" id="ARBA00022741"/>
    </source>
</evidence>
<dbReference type="SMART" id="SM00421">
    <property type="entry name" value="HTH_LUXR"/>
    <property type="match status" value="1"/>
</dbReference>
<evidence type="ECO:0000259" key="4">
    <source>
        <dbReference type="PROSITE" id="PS50043"/>
    </source>
</evidence>
<dbReference type="SUPFAM" id="SSF46894">
    <property type="entry name" value="C-terminal effector domain of the bipartite response regulators"/>
    <property type="match status" value="1"/>
</dbReference>
<dbReference type="EMBL" id="BSBI01000016">
    <property type="protein sequence ID" value="GLF98813.1"/>
    <property type="molecule type" value="Genomic_DNA"/>
</dbReference>
<protein>
    <submittedName>
        <fullName evidence="5">AAA family ATPase</fullName>
    </submittedName>
</protein>
<dbReference type="RefSeq" id="WP_323450784.1">
    <property type="nucleotide sequence ID" value="NZ_BSBI01000016.1"/>
</dbReference>
<dbReference type="CDD" id="cd06170">
    <property type="entry name" value="LuxR_C_like"/>
    <property type="match status" value="1"/>
</dbReference>
<comment type="caution">
    <text evidence="5">The sequence shown here is derived from an EMBL/GenBank/DDBJ whole genome shotgun (WGS) entry which is preliminary data.</text>
</comment>
<dbReference type="PROSITE" id="PS50043">
    <property type="entry name" value="HTH_LUXR_2"/>
    <property type="match status" value="1"/>
</dbReference>
<keyword evidence="1" id="KW-0547">Nucleotide-binding</keyword>
<keyword evidence="6" id="KW-1185">Reference proteome</keyword>
<dbReference type="Gene3D" id="1.10.10.10">
    <property type="entry name" value="Winged helix-like DNA-binding domain superfamily/Winged helix DNA-binding domain"/>
    <property type="match status" value="1"/>
</dbReference>
<gene>
    <name evidence="5" type="ORF">SYYSPA8_30970</name>
</gene>
<dbReference type="Pfam" id="PF00196">
    <property type="entry name" value="GerE"/>
    <property type="match status" value="1"/>
</dbReference>